<sequence>CGLAIVDPVDALKNTNQAKPAHKRLSIELASTRQSLWRIPGEAEGGHWMHDKKPKDVTDCVRWVNTNVMLAESLTK</sequence>
<organism evidence="1 2">
    <name type="scientific">Durusdinium trenchii</name>
    <dbReference type="NCBI Taxonomy" id="1381693"/>
    <lineage>
        <taxon>Eukaryota</taxon>
        <taxon>Sar</taxon>
        <taxon>Alveolata</taxon>
        <taxon>Dinophyceae</taxon>
        <taxon>Suessiales</taxon>
        <taxon>Symbiodiniaceae</taxon>
        <taxon>Durusdinium</taxon>
    </lineage>
</organism>
<dbReference type="Proteomes" id="UP001642484">
    <property type="component" value="Unassembled WGS sequence"/>
</dbReference>
<feature type="non-terminal residue" evidence="1">
    <location>
        <position position="76"/>
    </location>
</feature>
<protein>
    <submittedName>
        <fullName evidence="1">Uncharacterized protein</fullName>
    </submittedName>
</protein>
<comment type="caution">
    <text evidence="1">The sequence shown here is derived from an EMBL/GenBank/DDBJ whole genome shotgun (WGS) entry which is preliminary data.</text>
</comment>
<feature type="non-terminal residue" evidence="1">
    <location>
        <position position="1"/>
    </location>
</feature>
<dbReference type="EMBL" id="CAXAMN010022030">
    <property type="protein sequence ID" value="CAK9065831.1"/>
    <property type="molecule type" value="Genomic_DNA"/>
</dbReference>
<accession>A0ABP0NPW0</accession>
<name>A0ABP0NPW0_9DINO</name>
<gene>
    <name evidence="1" type="ORF">CCMP2556_LOCUS32330</name>
</gene>
<proteinExistence type="predicted"/>
<keyword evidence="2" id="KW-1185">Reference proteome</keyword>
<evidence type="ECO:0000313" key="2">
    <source>
        <dbReference type="Proteomes" id="UP001642484"/>
    </source>
</evidence>
<reference evidence="1 2" key="1">
    <citation type="submission" date="2024-02" db="EMBL/GenBank/DDBJ databases">
        <authorList>
            <person name="Chen Y."/>
            <person name="Shah S."/>
            <person name="Dougan E. K."/>
            <person name="Thang M."/>
            <person name="Chan C."/>
        </authorList>
    </citation>
    <scope>NUCLEOTIDE SEQUENCE [LARGE SCALE GENOMIC DNA]</scope>
</reference>
<evidence type="ECO:0000313" key="1">
    <source>
        <dbReference type="EMBL" id="CAK9065831.1"/>
    </source>
</evidence>